<dbReference type="PANTHER" id="PTHR11618:SF4">
    <property type="entry name" value="TRANSCRIPTION FACTOR IIIB 90 KDA SUBUNIT"/>
    <property type="match status" value="1"/>
</dbReference>
<dbReference type="GO" id="GO:0000995">
    <property type="term" value="F:RNA polymerase III general transcription initiation factor activity"/>
    <property type="evidence" value="ECO:0007669"/>
    <property type="project" value="TreeGrafter"/>
</dbReference>
<evidence type="ECO:0000313" key="15">
    <source>
        <dbReference type="EMBL" id="KAH3674208.1"/>
    </source>
</evidence>
<dbReference type="InterPro" id="IPR013150">
    <property type="entry name" value="TFIIB_cyclin"/>
</dbReference>
<dbReference type="PROSITE" id="PS00782">
    <property type="entry name" value="TFIIB"/>
    <property type="match status" value="2"/>
</dbReference>
<comment type="caution">
    <text evidence="15">The sequence shown here is derived from an EMBL/GenBank/DDBJ whole genome shotgun (WGS) entry which is preliminary data.</text>
</comment>
<dbReference type="SUPFAM" id="SSF57783">
    <property type="entry name" value="Zinc beta-ribbon"/>
    <property type="match status" value="1"/>
</dbReference>
<keyword evidence="9" id="KW-0804">Transcription</keyword>
<evidence type="ECO:0000256" key="8">
    <source>
        <dbReference type="ARBA" id="ARBA00023159"/>
    </source>
</evidence>
<dbReference type="Gene3D" id="2.20.25.10">
    <property type="match status" value="1"/>
</dbReference>
<dbReference type="GO" id="GO:0006384">
    <property type="term" value="P:transcription initiation at RNA polymerase III promoter"/>
    <property type="evidence" value="ECO:0007669"/>
    <property type="project" value="UniProtKB-ARBA"/>
</dbReference>
<keyword evidence="10" id="KW-0539">Nucleus</keyword>
<dbReference type="SMART" id="SM00385">
    <property type="entry name" value="CYCLIN"/>
    <property type="match status" value="2"/>
</dbReference>
<keyword evidence="6" id="KW-0862">Zinc</keyword>
<dbReference type="GO" id="GO:0000126">
    <property type="term" value="C:transcription factor TFIIIB complex"/>
    <property type="evidence" value="ECO:0007669"/>
    <property type="project" value="TreeGrafter"/>
</dbReference>
<dbReference type="AlphaFoldDB" id="A0A9P8TCA1"/>
<dbReference type="Gene3D" id="1.10.472.10">
    <property type="entry name" value="Cyclin-like"/>
    <property type="match status" value="2"/>
</dbReference>
<reference evidence="15" key="1">
    <citation type="journal article" date="2021" name="Open Biol.">
        <title>Shared evolutionary footprints suggest mitochondrial oxidative damage underlies multiple complex I losses in fungi.</title>
        <authorList>
            <person name="Schikora-Tamarit M.A."/>
            <person name="Marcet-Houben M."/>
            <person name="Nosek J."/>
            <person name="Gabaldon T."/>
        </authorList>
    </citation>
    <scope>NUCLEOTIDE SEQUENCE</scope>
    <source>
        <strain evidence="15">CBS6341</strain>
    </source>
</reference>
<dbReference type="InterPro" id="IPR013137">
    <property type="entry name" value="Znf_TFIIB"/>
</dbReference>
<keyword evidence="7" id="KW-0805">Transcription regulation</keyword>
<dbReference type="PROSITE" id="PS51134">
    <property type="entry name" value="ZF_TFIIB"/>
    <property type="match status" value="1"/>
</dbReference>
<gene>
    <name evidence="15" type="ORF">WICMUC_003450</name>
</gene>
<dbReference type="InterPro" id="IPR000812">
    <property type="entry name" value="TFIIB"/>
</dbReference>
<dbReference type="GO" id="GO:0001006">
    <property type="term" value="F:RNA polymerase III type 3 promoter sequence-specific DNA binding"/>
    <property type="evidence" value="ECO:0007669"/>
    <property type="project" value="TreeGrafter"/>
</dbReference>
<evidence type="ECO:0000256" key="6">
    <source>
        <dbReference type="ARBA" id="ARBA00022833"/>
    </source>
</evidence>
<keyword evidence="16" id="KW-1185">Reference proteome</keyword>
<evidence type="ECO:0000256" key="12">
    <source>
        <dbReference type="PROSITE-ProRule" id="PRU00469"/>
    </source>
</evidence>
<keyword evidence="5 12" id="KW-0863">Zinc-finger</keyword>
<comment type="similarity">
    <text evidence="2">Belongs to the TFIIB family.</text>
</comment>
<dbReference type="InterPro" id="IPR036915">
    <property type="entry name" value="Cyclin-like_sf"/>
</dbReference>
<evidence type="ECO:0000256" key="7">
    <source>
        <dbReference type="ARBA" id="ARBA00023015"/>
    </source>
</evidence>
<proteinExistence type="inferred from homology"/>
<keyword evidence="3" id="KW-0479">Metal-binding</keyword>
<dbReference type="PRINTS" id="PR00685">
    <property type="entry name" value="TIFACTORIIB"/>
</dbReference>
<dbReference type="Pfam" id="PF08271">
    <property type="entry name" value="Zn_Ribbon_TF"/>
    <property type="match status" value="1"/>
</dbReference>
<keyword evidence="4" id="KW-0677">Repeat</keyword>
<evidence type="ECO:0000256" key="1">
    <source>
        <dbReference type="ARBA" id="ARBA00004123"/>
    </source>
</evidence>
<comment type="subcellular location">
    <subcellularLocation>
        <location evidence="1">Nucleus</location>
    </subcellularLocation>
</comment>
<dbReference type="FunFam" id="1.10.472.10:FF:000007">
    <property type="entry name" value="Transcription factor IIIB 90 kDa subunit"/>
    <property type="match status" value="1"/>
</dbReference>
<dbReference type="GO" id="GO:0097550">
    <property type="term" value="C:transcription preinitiation complex"/>
    <property type="evidence" value="ECO:0007669"/>
    <property type="project" value="TreeGrafter"/>
</dbReference>
<dbReference type="CDD" id="cd20553">
    <property type="entry name" value="CYCLIN_TFIIIB90_rpt1"/>
    <property type="match status" value="1"/>
</dbReference>
<dbReference type="EMBL" id="JAEUBF010000905">
    <property type="protein sequence ID" value="KAH3674208.1"/>
    <property type="molecule type" value="Genomic_DNA"/>
</dbReference>
<dbReference type="GO" id="GO:0017025">
    <property type="term" value="F:TBP-class protein binding"/>
    <property type="evidence" value="ECO:0007669"/>
    <property type="project" value="InterPro"/>
</dbReference>
<evidence type="ECO:0000313" key="16">
    <source>
        <dbReference type="Proteomes" id="UP000769528"/>
    </source>
</evidence>
<evidence type="ECO:0000256" key="2">
    <source>
        <dbReference type="ARBA" id="ARBA00010857"/>
    </source>
</evidence>
<evidence type="ECO:0000256" key="5">
    <source>
        <dbReference type="ARBA" id="ARBA00022771"/>
    </source>
</evidence>
<evidence type="ECO:0000259" key="14">
    <source>
        <dbReference type="PROSITE" id="PS51134"/>
    </source>
</evidence>
<evidence type="ECO:0000256" key="10">
    <source>
        <dbReference type="ARBA" id="ARBA00023242"/>
    </source>
</evidence>
<evidence type="ECO:0000256" key="4">
    <source>
        <dbReference type="ARBA" id="ARBA00022737"/>
    </source>
</evidence>
<dbReference type="OrthoDB" id="511529at2759"/>
<name>A0A9P8TCA1_9ASCO</name>
<dbReference type="GO" id="GO:0008270">
    <property type="term" value="F:zinc ion binding"/>
    <property type="evidence" value="ECO:0007669"/>
    <property type="project" value="UniProtKB-KW"/>
</dbReference>
<dbReference type="GO" id="GO:0005634">
    <property type="term" value="C:nucleus"/>
    <property type="evidence" value="ECO:0007669"/>
    <property type="project" value="UniProtKB-SubCell"/>
</dbReference>
<evidence type="ECO:0000256" key="9">
    <source>
        <dbReference type="ARBA" id="ARBA00023163"/>
    </source>
</evidence>
<dbReference type="GO" id="GO:0070897">
    <property type="term" value="P:transcription preinitiation complex assembly"/>
    <property type="evidence" value="ECO:0007669"/>
    <property type="project" value="InterPro"/>
</dbReference>
<dbReference type="PANTHER" id="PTHR11618">
    <property type="entry name" value="TRANSCRIPTION INITIATION FACTOR IIB-RELATED"/>
    <property type="match status" value="1"/>
</dbReference>
<dbReference type="Proteomes" id="UP000769528">
    <property type="component" value="Unassembled WGS sequence"/>
</dbReference>
<feature type="region of interest" description="Disordered" evidence="13">
    <location>
        <begin position="462"/>
        <end position="494"/>
    </location>
</feature>
<protein>
    <recommendedName>
        <fullName evidence="11">B-related factor 1</fullName>
    </recommendedName>
</protein>
<organism evidence="15 16">
    <name type="scientific">Wickerhamomyces mucosus</name>
    <dbReference type="NCBI Taxonomy" id="1378264"/>
    <lineage>
        <taxon>Eukaryota</taxon>
        <taxon>Fungi</taxon>
        <taxon>Dikarya</taxon>
        <taxon>Ascomycota</taxon>
        <taxon>Saccharomycotina</taxon>
        <taxon>Saccharomycetes</taxon>
        <taxon>Phaffomycetales</taxon>
        <taxon>Wickerhamomycetaceae</taxon>
        <taxon>Wickerhamomyces</taxon>
    </lineage>
</organism>
<evidence type="ECO:0000256" key="13">
    <source>
        <dbReference type="SAM" id="MobiDB-lite"/>
    </source>
</evidence>
<evidence type="ECO:0000256" key="3">
    <source>
        <dbReference type="ARBA" id="ARBA00022723"/>
    </source>
</evidence>
<dbReference type="CDD" id="cd20554">
    <property type="entry name" value="CYCLIN_TFIIIB90_rpt2"/>
    <property type="match status" value="1"/>
</dbReference>
<dbReference type="InterPro" id="IPR023486">
    <property type="entry name" value="TFIIB_CS"/>
</dbReference>
<feature type="domain" description="TFIIB-type" evidence="14">
    <location>
        <begin position="4"/>
        <end position="37"/>
    </location>
</feature>
<accession>A0A9P8TCA1</accession>
<dbReference type="Gene3D" id="1.20.5.650">
    <property type="entry name" value="Single helix bin"/>
    <property type="match status" value="1"/>
</dbReference>
<dbReference type="Pfam" id="PF00382">
    <property type="entry name" value="TFIIB"/>
    <property type="match status" value="2"/>
</dbReference>
<reference evidence="15" key="2">
    <citation type="submission" date="2021-01" db="EMBL/GenBank/DDBJ databases">
        <authorList>
            <person name="Schikora-Tamarit M.A."/>
        </authorList>
    </citation>
    <scope>NUCLEOTIDE SEQUENCE</scope>
    <source>
        <strain evidence="15">CBS6341</strain>
    </source>
</reference>
<dbReference type="InterPro" id="IPR013763">
    <property type="entry name" value="Cyclin-like_dom"/>
</dbReference>
<dbReference type="InterPro" id="IPR011665">
    <property type="entry name" value="BRF1_TBP-bd_dom"/>
</dbReference>
<evidence type="ECO:0000256" key="11">
    <source>
        <dbReference type="ARBA" id="ARBA00031009"/>
    </source>
</evidence>
<sequence>MSSIQRKCKGCGSTDFTRDIHSASSDLACQNCGRVFEENPIVSEVTFGETSNGAAVVQGAFIGADQAHATFGGGPRGNSMDSRTKTLASAKRKIRAVASALRIPEYVADAAYQWFSLALTNNFVKGRRSQNVISACLYIACRKEKTHHMLIDFSTRLQISLYSVGATFLKMVKALHITSLPLADPSLFIQHFAEKLEFGDDKVKIIKDAVRLAARMADDWIHEGRKPAGVAAACLLLAARMNNHRRTHSEIVAVAHVGEDTLQRRLNEFKSTNAGGLSVKQFREAKDIVRTAPPSFKRNRSIEEKMASKLNKSGIPNEFKQDADKDELIQRFINSVDLQSSEILEQLERVKRRQNQQLGRDILTKNLDVKVDGLELPSVSPVPHFESKASKYDENRPRNLHMLPTTKDVLDKISSEIDNFNDIDDDELEGFLLTAEESALKERVWVGINEEFLLEEERKRLKSQADEVSGHTQAKRRRTKPKSEAQTLNGINQDGIEGALNDIGESASSSAFSAAKNLLARKTQSKKINYLALNNLFDEGA</sequence>
<dbReference type="SUPFAM" id="SSF47954">
    <property type="entry name" value="Cyclin-like"/>
    <property type="match status" value="2"/>
</dbReference>
<dbReference type="Pfam" id="PF07741">
    <property type="entry name" value="BRF1"/>
    <property type="match status" value="1"/>
</dbReference>
<keyword evidence="8" id="KW-0010">Activator</keyword>
<dbReference type="FunFam" id="1.10.472.10:FF:000002">
    <property type="entry name" value="Transcription factor IIIB 90 kDa subunit"/>
    <property type="match status" value="1"/>
</dbReference>